<protein>
    <submittedName>
        <fullName evidence="1">Uncharacterized protein ORF29</fullName>
    </submittedName>
</protein>
<evidence type="ECO:0000313" key="1">
    <source>
        <dbReference type="EMBL" id="BAI44817.1"/>
    </source>
</evidence>
<name>C9K7J3_ALTAL</name>
<accession>C9K7J3</accession>
<sequence>MLSYPDYEQLFRLVSSQAAERHCTHGAKAYRAVARRQVLCILLGAYRTGTVAIANGERIQNGNYEISSHGKRKRSHSKHIATEMYDRDSSSRKCHRLEDAEYGSYATEDVENTPHSTKPQHLKLTIGNAIIIFMQYLLSA</sequence>
<dbReference type="EMBL" id="AB525200">
    <property type="protein sequence ID" value="BAI44817.1"/>
    <property type="molecule type" value="Genomic_DNA"/>
</dbReference>
<reference evidence="1" key="1">
    <citation type="submission" date="2009-10" db="EMBL/GenBank/DDBJ databases">
        <title>A Zn(II)2Cys6 transcription regulator encoded by the AMT gene cluster negatively controls AM-toxin production in the apple pathotype of Alternaria alternata.</title>
        <authorList>
            <person name="Harimoto Y."/>
            <person name="Kodama M."/>
            <person name="Yamamoto M."/>
            <person name="Otani H."/>
            <person name="Tsuge T."/>
        </authorList>
    </citation>
    <scope>NUCLEOTIDE SEQUENCE</scope>
    <source>
        <strain evidence="1">NBRC 8984</strain>
    </source>
</reference>
<dbReference type="AlphaFoldDB" id="C9K7J3"/>
<organism evidence="1">
    <name type="scientific">Alternaria alternata</name>
    <name type="common">Alternaria rot fungus</name>
    <name type="synonym">Torula alternata</name>
    <dbReference type="NCBI Taxonomy" id="5599"/>
    <lineage>
        <taxon>Eukaryota</taxon>
        <taxon>Fungi</taxon>
        <taxon>Dikarya</taxon>
        <taxon>Ascomycota</taxon>
        <taxon>Pezizomycotina</taxon>
        <taxon>Dothideomycetes</taxon>
        <taxon>Pleosporomycetidae</taxon>
        <taxon>Pleosporales</taxon>
        <taxon>Pleosporineae</taxon>
        <taxon>Pleosporaceae</taxon>
        <taxon>Alternaria</taxon>
        <taxon>Alternaria sect. Alternaria</taxon>
        <taxon>Alternaria alternata complex</taxon>
    </lineage>
</organism>
<gene>
    <name evidence="1" type="primary">ORF29</name>
</gene>
<proteinExistence type="predicted"/>